<dbReference type="NCBIfam" id="TIGR01652">
    <property type="entry name" value="ATPase-Plipid"/>
    <property type="match status" value="1"/>
</dbReference>
<dbReference type="SUPFAM" id="SSF81653">
    <property type="entry name" value="Calcium ATPase, transduction domain A"/>
    <property type="match status" value="1"/>
</dbReference>
<evidence type="ECO:0000256" key="2">
    <source>
        <dbReference type="ARBA" id="ARBA00008109"/>
    </source>
</evidence>
<feature type="transmembrane region" description="Helical" evidence="15">
    <location>
        <begin position="363"/>
        <end position="386"/>
    </location>
</feature>
<feature type="compositionally biased region" description="Basic and acidic residues" evidence="16">
    <location>
        <begin position="25"/>
        <end position="45"/>
    </location>
</feature>
<dbReference type="Pfam" id="PF13246">
    <property type="entry name" value="Cation_ATPase"/>
    <property type="match status" value="1"/>
</dbReference>
<dbReference type="Gene3D" id="3.40.1110.10">
    <property type="entry name" value="Calcium-transporting ATPase, cytoplasmic domain N"/>
    <property type="match status" value="1"/>
</dbReference>
<feature type="transmembrane region" description="Helical" evidence="15">
    <location>
        <begin position="1007"/>
        <end position="1031"/>
    </location>
</feature>
<proteinExistence type="inferred from homology"/>
<dbReference type="InterPro" id="IPR023299">
    <property type="entry name" value="ATPase_P-typ_cyto_dom_N"/>
</dbReference>
<dbReference type="Pfam" id="PF16212">
    <property type="entry name" value="PhoLip_ATPase_C"/>
    <property type="match status" value="1"/>
</dbReference>
<comment type="similarity">
    <text evidence="2 15">Belongs to the cation transport ATPase (P-type) (TC 3.A.3) family. Type IV subfamily.</text>
</comment>
<feature type="domain" description="P-type ATPase N-terminal" evidence="17">
    <location>
        <begin position="65"/>
        <end position="116"/>
    </location>
</feature>
<dbReference type="SFLD" id="SFLDF00027">
    <property type="entry name" value="p-type_atpase"/>
    <property type="match status" value="1"/>
</dbReference>
<dbReference type="PANTHER" id="PTHR24092:SF150">
    <property type="entry name" value="PHOSPHOLIPID-TRANSPORTING ATPASE"/>
    <property type="match status" value="1"/>
</dbReference>
<feature type="transmembrane region" description="Helical" evidence="15">
    <location>
        <begin position="957"/>
        <end position="977"/>
    </location>
</feature>
<comment type="caution">
    <text evidence="19">The sequence shown here is derived from an EMBL/GenBank/DDBJ whole genome shotgun (WGS) entry which is preliminary data.</text>
</comment>
<dbReference type="InterPro" id="IPR023298">
    <property type="entry name" value="ATPase_P-typ_TM_dom_sf"/>
</dbReference>
<gene>
    <name evidence="19" type="ORF">Naga_100001g187</name>
</gene>
<dbReference type="GO" id="GO:0000287">
    <property type="term" value="F:magnesium ion binding"/>
    <property type="evidence" value="ECO:0007669"/>
    <property type="project" value="UniProtKB-UniRule"/>
</dbReference>
<dbReference type="InterPro" id="IPR006539">
    <property type="entry name" value="P-type_ATPase_IV"/>
</dbReference>
<dbReference type="GO" id="GO:0140326">
    <property type="term" value="F:ATPase-coupled intramembrane lipid transporter activity"/>
    <property type="evidence" value="ECO:0007669"/>
    <property type="project" value="UniProtKB-EC"/>
</dbReference>
<evidence type="ECO:0000313" key="20">
    <source>
        <dbReference type="Proteomes" id="UP000019335"/>
    </source>
</evidence>
<evidence type="ECO:0000256" key="10">
    <source>
        <dbReference type="ARBA" id="ARBA00023136"/>
    </source>
</evidence>
<dbReference type="SFLD" id="SFLDS00003">
    <property type="entry name" value="Haloacid_Dehalogenase"/>
    <property type="match status" value="1"/>
</dbReference>
<dbReference type="NCBIfam" id="TIGR01494">
    <property type="entry name" value="ATPase_P-type"/>
    <property type="match status" value="1"/>
</dbReference>
<keyword evidence="9 15" id="KW-1133">Transmembrane helix</keyword>
<feature type="binding site" evidence="14">
    <location>
        <position position="867"/>
    </location>
    <ligand>
        <name>Mg(2+)</name>
        <dbReference type="ChEBI" id="CHEBI:18420"/>
    </ligand>
</feature>
<feature type="binding site" evidence="13">
    <location>
        <position position="733"/>
    </location>
    <ligand>
        <name>ATP</name>
        <dbReference type="ChEBI" id="CHEBI:30616"/>
    </ligand>
</feature>
<dbReference type="EMBL" id="AZIL01000609">
    <property type="protein sequence ID" value="EWM26586.1"/>
    <property type="molecule type" value="Genomic_DNA"/>
</dbReference>
<keyword evidence="8 15" id="KW-1278">Translocase</keyword>
<dbReference type="InterPro" id="IPR001757">
    <property type="entry name" value="P_typ_ATPase"/>
</dbReference>
<keyword evidence="5 13" id="KW-0547">Nucleotide-binding</keyword>
<dbReference type="InterPro" id="IPR032631">
    <property type="entry name" value="P-type_ATPase_N"/>
</dbReference>
<keyword evidence="6 13" id="KW-0067">ATP-binding</keyword>
<feature type="binding site" evidence="13">
    <location>
        <position position="840"/>
    </location>
    <ligand>
        <name>ATP</name>
        <dbReference type="ChEBI" id="CHEBI:30616"/>
    </ligand>
</feature>
<name>W7U105_9STRA</name>
<keyword evidence="10 15" id="KW-0472">Membrane</keyword>
<feature type="binding site" evidence="13">
    <location>
        <position position="870"/>
    </location>
    <ligand>
        <name>ATP</name>
        <dbReference type="ChEBI" id="CHEBI:30616"/>
    </ligand>
</feature>
<evidence type="ECO:0000256" key="7">
    <source>
        <dbReference type="ARBA" id="ARBA00022842"/>
    </source>
</evidence>
<dbReference type="InterPro" id="IPR008250">
    <property type="entry name" value="ATPase_P-typ_transduc_dom_A_sf"/>
</dbReference>
<feature type="binding site" evidence="13">
    <location>
        <position position="732"/>
    </location>
    <ligand>
        <name>ATP</name>
        <dbReference type="ChEBI" id="CHEBI:30616"/>
    </ligand>
</feature>
<evidence type="ECO:0000256" key="4">
    <source>
        <dbReference type="ARBA" id="ARBA00022723"/>
    </source>
</evidence>
<evidence type="ECO:0000256" key="15">
    <source>
        <dbReference type="RuleBase" id="RU362033"/>
    </source>
</evidence>
<feature type="binding site" evidence="13">
    <location>
        <position position="441"/>
    </location>
    <ligand>
        <name>ATP</name>
        <dbReference type="ChEBI" id="CHEBI:30616"/>
    </ligand>
</feature>
<feature type="domain" description="P-type ATPase C-terminal" evidence="18">
    <location>
        <begin position="893"/>
        <end position="1141"/>
    </location>
</feature>
<evidence type="ECO:0000256" key="14">
    <source>
        <dbReference type="PIRSR" id="PIRSR606539-3"/>
    </source>
</evidence>
<feature type="transmembrane region" description="Helical" evidence="15">
    <location>
        <begin position="1043"/>
        <end position="1064"/>
    </location>
</feature>
<feature type="region of interest" description="Disordered" evidence="16">
    <location>
        <begin position="22"/>
        <end position="62"/>
    </location>
</feature>
<dbReference type="OrthoDB" id="377733at2759"/>
<dbReference type="FunFam" id="3.40.50.1000:FF:000014">
    <property type="entry name" value="Phospholipid-transporting ATPase"/>
    <property type="match status" value="1"/>
</dbReference>
<dbReference type="InterPro" id="IPR018303">
    <property type="entry name" value="ATPase_P-typ_P_site"/>
</dbReference>
<dbReference type="InterPro" id="IPR044492">
    <property type="entry name" value="P_typ_ATPase_HD_dom"/>
</dbReference>
<feature type="transmembrane region" description="Helical" evidence="15">
    <location>
        <begin position="927"/>
        <end position="945"/>
    </location>
</feature>
<dbReference type="SUPFAM" id="SSF56784">
    <property type="entry name" value="HAD-like"/>
    <property type="match status" value="1"/>
</dbReference>
<dbReference type="Proteomes" id="UP000019335">
    <property type="component" value="Chromosome 8"/>
</dbReference>
<dbReference type="PROSITE" id="PS00154">
    <property type="entry name" value="ATPASE_E1_E2"/>
    <property type="match status" value="1"/>
</dbReference>
<dbReference type="GO" id="GO:0045332">
    <property type="term" value="P:phospholipid translocation"/>
    <property type="evidence" value="ECO:0007669"/>
    <property type="project" value="TreeGrafter"/>
</dbReference>
<comment type="catalytic activity">
    <reaction evidence="11 15">
        <text>ATP + H2O + phospholipidSide 1 = ADP + phosphate + phospholipidSide 2.</text>
        <dbReference type="EC" id="7.6.2.1"/>
    </reaction>
</comment>
<protein>
    <recommendedName>
        <fullName evidence="15">Phospholipid-transporting ATPase</fullName>
        <ecNumber evidence="15">7.6.2.1</ecNumber>
    </recommendedName>
</protein>
<dbReference type="SUPFAM" id="SSF81665">
    <property type="entry name" value="Calcium ATPase, transmembrane domain M"/>
    <property type="match status" value="1"/>
</dbReference>
<feature type="binding site" evidence="13">
    <location>
        <position position="443"/>
    </location>
    <ligand>
        <name>ATP</name>
        <dbReference type="ChEBI" id="CHEBI:30616"/>
    </ligand>
</feature>
<feature type="binding site" evidence="14">
    <location>
        <position position="871"/>
    </location>
    <ligand>
        <name>Mg(2+)</name>
        <dbReference type="ChEBI" id="CHEBI:18420"/>
    </ligand>
</feature>
<feature type="binding site" evidence="13">
    <location>
        <position position="551"/>
    </location>
    <ligand>
        <name>ATP</name>
        <dbReference type="ChEBI" id="CHEBI:30616"/>
    </ligand>
</feature>
<evidence type="ECO:0000256" key="1">
    <source>
        <dbReference type="ARBA" id="ARBA00004141"/>
    </source>
</evidence>
<sequence length="1206" mass="134842">MHTDAEESFSLASLGRALSRRLGSHRTEADSEHRHVVVGDEETTHAKLQNEPWRPGPPHTGPGISTNEVVTSMYTIYSFVPQNLWRQMHRAANVYFLFISILQTIKAVSITSGVPTTALPLSFVLFVTAVKDAIEDFNRHRADAVENNRTSYLLTQEKGWDLHHAHPRKWQDIKVGDVVVIKNRDPIPADIILLSSAEPSGLAFVMTANLDGETNLKAKEVHKDFRNLSLSAKLDGAEVVCDLPNNSLEHFEGLYSFQKDTGEQKIPLTARNILLRGCVLRNTTWAVGVVVYTGRESKIQMNAAETRQKVGSVRRFVDRETVMVLGLQVTCCLVAAILGGLAVKRGAQTPYLWEGRELPDPALSGLIQFFTYTVIFSNMLPISLLVTLDMVKFFQGVFMTWDLRMYHQLEDAEGQPVEIPCLARSSDLNEELGVIEHVFSDKTGTLTCNVMEFSKCSIGGVRYGLGLTQIGRAFRERNNLTIVEPPPRDPTEAITPFVNINDPALVAVMKNERDPQHAKCLDFWLALALNHDVMPERHGHSLVYSGSSPDETALVYAAKHHGFFFTAREPGKVTVRIKGRAVEFNVLHVLEFTSDRKKSSVVLRREDGVIVLYCKGADNVIKSRLSESLNSREELAQIDADVAQYADDGLRTLLLAKAELQESQYREWEKRYHEAETSFKDRDEKRYALMEELERELVVMGVTAIEDKLQDGVPETIHSLRCAGIKVWVLTGDKVDTAINIAHSCQLLSTEMRLLRLCGEDGELPLDKEKVPFKTGMEEKLRALIQVATTTETSYFAKNLVPSQQALVIDTYALSAILKYELQDLMLVLCRSCVSVICARVSPRQKAMVVEMVKKADPRAQTLSIGDGANDVPMLQAAHVGVGIFGLEGQQAVNNSDYSIGQFRFLRNLLFVHGRFNYRRIATIVKYIFYKSAVLVLPQFFYGTVSLFSGQPIYEDIIYQLANVLFTATPIIALGVLDRDVPVDSALSIPALYRDGIERRFLNRSVFVAWMMEAIVHAILILFLPLLSFGYFNILPSGKAVSIWELGTIVFLSFLTVVSLRLAVEVLEWQIVITSLILLSIALWWMSWVVLNFWLAVAPDIYGSISVFPESSRFWFTYLLATTACFAITFAVESGSVVFAPTRSQVLRERLHALDSVDRERKGKGRASGDRKDTAEGSHVPDTSRGKSMAANIPVEQSQEEGHMSG</sequence>
<evidence type="ECO:0000259" key="18">
    <source>
        <dbReference type="Pfam" id="PF16212"/>
    </source>
</evidence>
<feature type="binding site" evidence="13">
    <location>
        <position position="846"/>
    </location>
    <ligand>
        <name>ATP</name>
        <dbReference type="ChEBI" id="CHEBI:30616"/>
    </ligand>
</feature>
<dbReference type="GO" id="GO:0005886">
    <property type="term" value="C:plasma membrane"/>
    <property type="evidence" value="ECO:0007669"/>
    <property type="project" value="TreeGrafter"/>
</dbReference>
<reference evidence="19 20" key="1">
    <citation type="journal article" date="2014" name="Mol. Plant">
        <title>Chromosome Scale Genome Assembly and Transcriptome Profiling of Nannochloropsis gaditana in Nitrogen Depletion.</title>
        <authorList>
            <person name="Corteggiani Carpinelli E."/>
            <person name="Telatin A."/>
            <person name="Vitulo N."/>
            <person name="Forcato C."/>
            <person name="D'Angelo M."/>
            <person name="Schiavon R."/>
            <person name="Vezzi A."/>
            <person name="Giacometti G.M."/>
            <person name="Morosinotto T."/>
            <person name="Valle G."/>
        </authorList>
    </citation>
    <scope>NUCLEOTIDE SEQUENCE [LARGE SCALE GENOMIC DNA]</scope>
    <source>
        <strain evidence="19 20">B-31</strain>
    </source>
</reference>
<organism evidence="19 20">
    <name type="scientific">Nannochloropsis gaditana</name>
    <dbReference type="NCBI Taxonomy" id="72520"/>
    <lineage>
        <taxon>Eukaryota</taxon>
        <taxon>Sar</taxon>
        <taxon>Stramenopiles</taxon>
        <taxon>Ochrophyta</taxon>
        <taxon>Eustigmatophyceae</taxon>
        <taxon>Eustigmatales</taxon>
        <taxon>Monodopsidaceae</taxon>
        <taxon>Nannochloropsis</taxon>
    </lineage>
</organism>
<evidence type="ECO:0000256" key="13">
    <source>
        <dbReference type="PIRSR" id="PIRSR606539-2"/>
    </source>
</evidence>
<feature type="binding site" evidence="13">
    <location>
        <position position="871"/>
    </location>
    <ligand>
        <name>ATP</name>
        <dbReference type="ChEBI" id="CHEBI:30616"/>
    </ligand>
</feature>
<evidence type="ECO:0000256" key="12">
    <source>
        <dbReference type="PIRSR" id="PIRSR606539-1"/>
    </source>
</evidence>
<evidence type="ECO:0000256" key="8">
    <source>
        <dbReference type="ARBA" id="ARBA00022967"/>
    </source>
</evidence>
<dbReference type="EC" id="7.6.2.1" evidence="15"/>
<keyword evidence="4 14" id="KW-0479">Metal-binding</keyword>
<comment type="subcellular location">
    <subcellularLocation>
        <location evidence="1 15">Membrane</location>
        <topology evidence="1 15">Multi-pass membrane protein</topology>
    </subcellularLocation>
</comment>
<feature type="binding site" evidence="13">
    <location>
        <position position="442"/>
    </location>
    <ligand>
        <name>ATP</name>
        <dbReference type="ChEBI" id="CHEBI:30616"/>
    </ligand>
</feature>
<feature type="region of interest" description="Disordered" evidence="16">
    <location>
        <begin position="1158"/>
        <end position="1206"/>
    </location>
</feature>
<feature type="transmembrane region" description="Helical" evidence="15">
    <location>
        <begin position="1115"/>
        <end position="1140"/>
    </location>
</feature>
<dbReference type="PANTHER" id="PTHR24092">
    <property type="entry name" value="PROBABLE PHOSPHOLIPID-TRANSPORTING ATPASE"/>
    <property type="match status" value="1"/>
</dbReference>
<keyword evidence="7 14" id="KW-0460">Magnesium</keyword>
<comment type="cofactor">
    <cofactor evidence="14">
        <name>Mg(2+)</name>
        <dbReference type="ChEBI" id="CHEBI:18420"/>
    </cofactor>
</comment>
<dbReference type="Gene3D" id="2.70.150.10">
    <property type="entry name" value="Calcium-transporting ATPase, cytoplasmic transduction domain A"/>
    <property type="match status" value="1"/>
</dbReference>
<keyword evidence="3 15" id="KW-0812">Transmembrane</keyword>
<feature type="binding site" evidence="13">
    <location>
        <position position="651"/>
    </location>
    <ligand>
        <name>ATP</name>
        <dbReference type="ChEBI" id="CHEBI:30616"/>
    </ligand>
</feature>
<dbReference type="SUPFAM" id="SSF81660">
    <property type="entry name" value="Metal cation-transporting ATPase, ATP-binding domain N"/>
    <property type="match status" value="1"/>
</dbReference>
<feature type="binding site" evidence="13">
    <location>
        <position position="592"/>
    </location>
    <ligand>
        <name>ATP</name>
        <dbReference type="ChEBI" id="CHEBI:30616"/>
    </ligand>
</feature>
<dbReference type="PRINTS" id="PR00119">
    <property type="entry name" value="CATATPASE"/>
</dbReference>
<feature type="compositionally biased region" description="Basic and acidic residues" evidence="16">
    <location>
        <begin position="1158"/>
        <end position="1176"/>
    </location>
</feature>
<evidence type="ECO:0000256" key="16">
    <source>
        <dbReference type="SAM" id="MobiDB-lite"/>
    </source>
</evidence>
<evidence type="ECO:0000256" key="6">
    <source>
        <dbReference type="ARBA" id="ARBA00022840"/>
    </source>
</evidence>
<dbReference type="SFLD" id="SFLDG00002">
    <property type="entry name" value="C1.7:_P-type_atpase_like"/>
    <property type="match status" value="1"/>
</dbReference>
<feature type="binding site" evidence="14">
    <location>
        <position position="443"/>
    </location>
    <ligand>
        <name>Mg(2+)</name>
        <dbReference type="ChEBI" id="CHEBI:18420"/>
    </ligand>
</feature>
<dbReference type="AlphaFoldDB" id="W7U105"/>
<feature type="binding site" evidence="13">
    <location>
        <position position="615"/>
    </location>
    <ligand>
        <name>ATP</name>
        <dbReference type="ChEBI" id="CHEBI:30616"/>
    </ligand>
</feature>
<dbReference type="GO" id="GO:0016887">
    <property type="term" value="F:ATP hydrolysis activity"/>
    <property type="evidence" value="ECO:0007669"/>
    <property type="project" value="InterPro"/>
</dbReference>
<evidence type="ECO:0000256" key="11">
    <source>
        <dbReference type="ARBA" id="ARBA00034036"/>
    </source>
</evidence>
<dbReference type="InterPro" id="IPR036412">
    <property type="entry name" value="HAD-like_sf"/>
</dbReference>
<dbReference type="GO" id="GO:0005524">
    <property type="term" value="F:ATP binding"/>
    <property type="evidence" value="ECO:0007669"/>
    <property type="project" value="UniProtKB-UniRule"/>
</dbReference>
<evidence type="ECO:0000256" key="5">
    <source>
        <dbReference type="ARBA" id="ARBA00022741"/>
    </source>
</evidence>
<dbReference type="InterPro" id="IPR023214">
    <property type="entry name" value="HAD_sf"/>
</dbReference>
<feature type="transmembrane region" description="Helical" evidence="15">
    <location>
        <begin position="117"/>
        <end position="134"/>
    </location>
</feature>
<evidence type="ECO:0000256" key="9">
    <source>
        <dbReference type="ARBA" id="ARBA00022989"/>
    </source>
</evidence>
<evidence type="ECO:0000256" key="3">
    <source>
        <dbReference type="ARBA" id="ARBA00022692"/>
    </source>
</evidence>
<dbReference type="Gene3D" id="3.40.50.1000">
    <property type="entry name" value="HAD superfamily/HAD-like"/>
    <property type="match status" value="1"/>
</dbReference>
<feature type="binding site" evidence="14">
    <location>
        <position position="441"/>
    </location>
    <ligand>
        <name>Mg(2+)</name>
        <dbReference type="ChEBI" id="CHEBI:18420"/>
    </ligand>
</feature>
<dbReference type="InterPro" id="IPR032630">
    <property type="entry name" value="P_typ_ATPase_c"/>
</dbReference>
<keyword evidence="20" id="KW-1185">Reference proteome</keyword>
<evidence type="ECO:0000259" key="17">
    <source>
        <dbReference type="Pfam" id="PF16209"/>
    </source>
</evidence>
<feature type="transmembrane region" description="Helical" evidence="15">
    <location>
        <begin position="1071"/>
        <end position="1095"/>
    </location>
</feature>
<feature type="binding site" evidence="13">
    <location>
        <position position="731"/>
    </location>
    <ligand>
        <name>ATP</name>
        <dbReference type="ChEBI" id="CHEBI:30616"/>
    </ligand>
</feature>
<dbReference type="Pfam" id="PF16209">
    <property type="entry name" value="PhoLip_ATPase_N"/>
    <property type="match status" value="1"/>
</dbReference>
<feature type="active site" description="4-aspartylphosphate intermediate" evidence="12">
    <location>
        <position position="441"/>
    </location>
</feature>
<accession>W7U105</accession>
<evidence type="ECO:0000313" key="19">
    <source>
        <dbReference type="EMBL" id="EWM26586.1"/>
    </source>
</evidence>
<feature type="transmembrane region" description="Helical" evidence="15">
    <location>
        <begin position="322"/>
        <end position="343"/>
    </location>
</feature>